<protein>
    <submittedName>
        <fullName evidence="1">Uncharacterized protein</fullName>
    </submittedName>
</protein>
<proteinExistence type="predicted"/>
<dbReference type="Proteomes" id="UP000807025">
    <property type="component" value="Unassembled WGS sequence"/>
</dbReference>
<evidence type="ECO:0000313" key="2">
    <source>
        <dbReference type="Proteomes" id="UP000807025"/>
    </source>
</evidence>
<name>A0A9P5ZKC6_PLEER</name>
<sequence length="342" mass="37869">MDIFYNKTAAAQVLDELIAERVNTASSPQMYGMNSEGVERFGLTILKEGTDVASKLTQHNEATGDAEEASIAIQGIISGCQLPPFDLKANRPDEIRRLAHVRQSVTITGLGSTSFKSIAANCRHMHTMFGRYTPNALLQSLPEYMGKLRNENGCDDDYPTITASTRFFTPAKQAQGFATVDVNPELDPRGVLGKVDAAKWVHTEDNEVGYYILACSDTEASYKPTTPVVFQIGDIVELQTSMLSVPTKGKYSVKLILRSIVLLNGHFTTEAISARTLAAEASRSVPVPRRLKRRNPYDGRICQSVENRLMQLNTPIAMDTDFDLDQDVEVEQEVEFQPEIEE</sequence>
<organism evidence="1 2">
    <name type="scientific">Pleurotus eryngii</name>
    <name type="common">Boletus of the steppes</name>
    <dbReference type="NCBI Taxonomy" id="5323"/>
    <lineage>
        <taxon>Eukaryota</taxon>
        <taxon>Fungi</taxon>
        <taxon>Dikarya</taxon>
        <taxon>Basidiomycota</taxon>
        <taxon>Agaricomycotina</taxon>
        <taxon>Agaricomycetes</taxon>
        <taxon>Agaricomycetidae</taxon>
        <taxon>Agaricales</taxon>
        <taxon>Pleurotineae</taxon>
        <taxon>Pleurotaceae</taxon>
        <taxon>Pleurotus</taxon>
    </lineage>
</organism>
<dbReference type="OrthoDB" id="3269456at2759"/>
<dbReference type="AlphaFoldDB" id="A0A9P5ZKC6"/>
<accession>A0A9P5ZKC6</accession>
<comment type="caution">
    <text evidence="1">The sequence shown here is derived from an EMBL/GenBank/DDBJ whole genome shotgun (WGS) entry which is preliminary data.</text>
</comment>
<dbReference type="EMBL" id="MU154674">
    <property type="protein sequence ID" value="KAF9489364.1"/>
    <property type="molecule type" value="Genomic_DNA"/>
</dbReference>
<evidence type="ECO:0000313" key="1">
    <source>
        <dbReference type="EMBL" id="KAF9489364.1"/>
    </source>
</evidence>
<keyword evidence="2" id="KW-1185">Reference proteome</keyword>
<reference evidence="1" key="1">
    <citation type="submission" date="2020-11" db="EMBL/GenBank/DDBJ databases">
        <authorList>
            <consortium name="DOE Joint Genome Institute"/>
            <person name="Ahrendt S."/>
            <person name="Riley R."/>
            <person name="Andreopoulos W."/>
            <person name="Labutti K."/>
            <person name="Pangilinan J."/>
            <person name="Ruiz-Duenas F.J."/>
            <person name="Barrasa J.M."/>
            <person name="Sanchez-Garcia M."/>
            <person name="Camarero S."/>
            <person name="Miyauchi S."/>
            <person name="Serrano A."/>
            <person name="Linde D."/>
            <person name="Babiker R."/>
            <person name="Drula E."/>
            <person name="Ayuso-Fernandez I."/>
            <person name="Pacheco R."/>
            <person name="Padilla G."/>
            <person name="Ferreira P."/>
            <person name="Barriuso J."/>
            <person name="Kellner H."/>
            <person name="Castanera R."/>
            <person name="Alfaro M."/>
            <person name="Ramirez L."/>
            <person name="Pisabarro A.G."/>
            <person name="Kuo A."/>
            <person name="Tritt A."/>
            <person name="Lipzen A."/>
            <person name="He G."/>
            <person name="Yan M."/>
            <person name="Ng V."/>
            <person name="Cullen D."/>
            <person name="Martin F."/>
            <person name="Rosso M.-N."/>
            <person name="Henrissat B."/>
            <person name="Hibbett D."/>
            <person name="Martinez A.T."/>
            <person name="Grigoriev I.V."/>
        </authorList>
    </citation>
    <scope>NUCLEOTIDE SEQUENCE</scope>
    <source>
        <strain evidence="1">ATCC 90797</strain>
    </source>
</reference>
<gene>
    <name evidence="1" type="ORF">BDN71DRAFT_1499098</name>
</gene>